<keyword evidence="6" id="KW-0975">Bacterial flagellum</keyword>
<dbReference type="PANTHER" id="PTHR30033:SF1">
    <property type="entry name" value="FLAGELLAR HOOK-ASSOCIATED PROTEIN 1"/>
    <property type="match status" value="1"/>
</dbReference>
<dbReference type="GO" id="GO:0009424">
    <property type="term" value="C:bacterial-type flagellum hook"/>
    <property type="evidence" value="ECO:0007669"/>
    <property type="project" value="InterPro"/>
</dbReference>
<dbReference type="GeneID" id="93876427"/>
<gene>
    <name evidence="10" type="primary">flgK</name>
    <name evidence="10" type="ordered locus">TPASS_0660</name>
</gene>
<evidence type="ECO:0000256" key="4">
    <source>
        <dbReference type="ARBA" id="ARBA00016244"/>
    </source>
</evidence>
<evidence type="ECO:0000259" key="8">
    <source>
        <dbReference type="Pfam" id="PF06429"/>
    </source>
</evidence>
<name>A0A0H3BJN8_TREPS</name>
<dbReference type="GO" id="GO:0005198">
    <property type="term" value="F:structural molecule activity"/>
    <property type="evidence" value="ECO:0007669"/>
    <property type="project" value="InterPro"/>
</dbReference>
<keyword evidence="5" id="KW-0964">Secreted</keyword>
<dbReference type="InterPro" id="IPR010810">
    <property type="entry name" value="Flagellin_hook_IN_motif"/>
</dbReference>
<dbReference type="RefSeq" id="WP_010882105.1">
    <property type="nucleotide sequence ID" value="NC_010741.1"/>
</dbReference>
<evidence type="ECO:0000313" key="10">
    <source>
        <dbReference type="EMBL" id="ACD71078.1"/>
    </source>
</evidence>
<protein>
    <recommendedName>
        <fullName evidence="4">Flagellar hook-associated protein 1</fullName>
    </recommendedName>
</protein>
<dbReference type="InterPro" id="IPR010930">
    <property type="entry name" value="Flg_bb/hook_C_dom"/>
</dbReference>
<feature type="domain" description="Flagellar basal-body/hook protein C-terminal" evidence="8">
    <location>
        <begin position="583"/>
        <end position="621"/>
    </location>
</feature>
<keyword evidence="7" id="KW-0175">Coiled coil</keyword>
<dbReference type="PATRIC" id="fig|455434.6.peg.653"/>
<dbReference type="Pfam" id="PF06429">
    <property type="entry name" value="Flg_bbr_C"/>
    <property type="match status" value="1"/>
</dbReference>
<dbReference type="Proteomes" id="UP000001202">
    <property type="component" value="Chromosome"/>
</dbReference>
<dbReference type="InterPro" id="IPR002371">
    <property type="entry name" value="FlgK"/>
</dbReference>
<dbReference type="InterPro" id="IPR053927">
    <property type="entry name" value="FlgK_helical"/>
</dbReference>
<dbReference type="KEGG" id="tpp:TPASS_0660"/>
<evidence type="ECO:0000313" key="11">
    <source>
        <dbReference type="Proteomes" id="UP000001202"/>
    </source>
</evidence>
<reference evidence="10 11" key="1">
    <citation type="journal article" date="2008" name="BMC Microbiol.">
        <title>Complete genome sequence of Treponema pallidum ssp. pallidum strain SS14 determined with oligonucleotide arrays.</title>
        <authorList>
            <person name="Matejkova P."/>
            <person name="Strouhal M."/>
            <person name="Smajs D."/>
            <person name="Norris S.J."/>
            <person name="Palzkill T."/>
            <person name="Petrosino J.F."/>
            <person name="Sodergren E."/>
            <person name="Norton J.E."/>
            <person name="Singh J."/>
            <person name="Richmond T.A."/>
            <person name="Molla M.N."/>
            <person name="Albert T.J."/>
            <person name="Weinstock G.M."/>
        </authorList>
    </citation>
    <scope>NUCLEOTIDE SEQUENCE [LARGE SCALE GENOMIC DNA]</scope>
    <source>
        <strain evidence="10 11">SS14</strain>
    </source>
</reference>
<evidence type="ECO:0000256" key="7">
    <source>
        <dbReference type="SAM" id="Coils"/>
    </source>
</evidence>
<sequence length="625" mass="68562">MSTFASIELGKRALYAHKQSVQTAGHNVSNSSTPGYSRQRVNLDSFEPLYRPDLSRAQLPGQIGQGVTIGSIARLRDQLLDSRIVSQTDEQGYWSTRDAYVRLLEQVYNEPEDIAVRTRLDQFWDGWQELSVYPEARAARQVVLTRAQTLTDAIHHQYRGLVGIRDMLNADIEATVEQVNDLLAKIAQLNEQIVKSKAMGDNPNDLLDRRDTLVESLAHRIEVRVDVRDEDESYVIHSAGLEVVQGKSYKTLGLVSGTTPEGYVSVVWKDSGDRAHFSGGKLAALIELRDTDVRDELRKLDTMAMNFVDLVNNVHRNAMGLNGKTGLDFFKEQYFINNVDGNFDRDGDGQYDSSYIFRISGAHALDAREQVGLTGVITLSAADGTVEVPYAATDMVADVVARINQANAEVTAYLDQNHKLVLKATTAHNSDNPDFVIRHVEDSGRFLAGYAGLLAASGAEGAFDWQRADAIAALDQAGAQHAVSPIAHPAGWMELNPAVLSDVYSVAAGYPSAEGLPHAGDNRAALAIASLRNSPVMIGNRHTFDEFFAEVTTAIGLKGEQAERSMQMHAAILKELTDMRDATSGVNIDEELADIIKFQHGYNASARFIAAVNEMLDTVINRMGV</sequence>
<dbReference type="AlphaFoldDB" id="A0A0H3BJN8"/>
<evidence type="ECO:0000256" key="5">
    <source>
        <dbReference type="ARBA" id="ARBA00022525"/>
    </source>
</evidence>
<proteinExistence type="inferred from homology"/>
<keyword evidence="10" id="KW-0966">Cell projection</keyword>
<comment type="subcellular location">
    <subcellularLocation>
        <location evidence="1">Bacterial flagellum</location>
    </subcellularLocation>
    <subcellularLocation>
        <location evidence="2">Secreted</location>
    </subcellularLocation>
</comment>
<dbReference type="GO" id="GO:0044780">
    <property type="term" value="P:bacterial-type flagellum assembly"/>
    <property type="evidence" value="ECO:0007669"/>
    <property type="project" value="InterPro"/>
</dbReference>
<comment type="similarity">
    <text evidence="3">Belongs to the flagella basal body rod proteins family.</text>
</comment>
<dbReference type="SUPFAM" id="SSF64518">
    <property type="entry name" value="Phase 1 flagellin"/>
    <property type="match status" value="1"/>
</dbReference>
<dbReference type="GO" id="GO:0005576">
    <property type="term" value="C:extracellular region"/>
    <property type="evidence" value="ECO:0007669"/>
    <property type="project" value="UniProtKB-SubCell"/>
</dbReference>
<keyword evidence="10" id="KW-0282">Flagellum</keyword>
<evidence type="ECO:0000256" key="3">
    <source>
        <dbReference type="ARBA" id="ARBA00009677"/>
    </source>
</evidence>
<evidence type="ECO:0000256" key="1">
    <source>
        <dbReference type="ARBA" id="ARBA00004365"/>
    </source>
</evidence>
<dbReference type="EMBL" id="CP000805">
    <property type="protein sequence ID" value="ACD71078.1"/>
    <property type="molecule type" value="Genomic_DNA"/>
</dbReference>
<organism evidence="10 11">
    <name type="scientific">Treponema pallidum subsp. pallidum (strain SS14)</name>
    <dbReference type="NCBI Taxonomy" id="455434"/>
    <lineage>
        <taxon>Bacteria</taxon>
        <taxon>Pseudomonadati</taxon>
        <taxon>Spirochaetota</taxon>
        <taxon>Spirochaetia</taxon>
        <taxon>Spirochaetales</taxon>
        <taxon>Treponemataceae</taxon>
        <taxon>Treponema</taxon>
    </lineage>
</organism>
<dbReference type="PANTHER" id="PTHR30033">
    <property type="entry name" value="FLAGELLAR HOOK-ASSOCIATED PROTEIN 1"/>
    <property type="match status" value="1"/>
</dbReference>
<keyword evidence="10" id="KW-0969">Cilium</keyword>
<dbReference type="PRINTS" id="PR01005">
    <property type="entry name" value="FLGHOOKAP1"/>
</dbReference>
<evidence type="ECO:0000259" key="9">
    <source>
        <dbReference type="Pfam" id="PF22638"/>
    </source>
</evidence>
<feature type="coiled-coil region" evidence="7">
    <location>
        <begin position="172"/>
        <end position="199"/>
    </location>
</feature>
<accession>A0A0H3BJN8</accession>
<dbReference type="NCBIfam" id="TIGR02492">
    <property type="entry name" value="flgK_ends"/>
    <property type="match status" value="1"/>
</dbReference>
<evidence type="ECO:0000256" key="2">
    <source>
        <dbReference type="ARBA" id="ARBA00004613"/>
    </source>
</evidence>
<feature type="domain" description="Flagellar hook-associated protein FlgK helical" evidence="9">
    <location>
        <begin position="104"/>
        <end position="330"/>
    </location>
</feature>
<dbReference type="Pfam" id="PF07196">
    <property type="entry name" value="Flagellin_IN"/>
    <property type="match status" value="1"/>
</dbReference>
<dbReference type="Pfam" id="PF22638">
    <property type="entry name" value="FlgK_D1"/>
    <property type="match status" value="1"/>
</dbReference>
<evidence type="ECO:0000256" key="6">
    <source>
        <dbReference type="ARBA" id="ARBA00023143"/>
    </source>
</evidence>